<dbReference type="Pfam" id="PF02458">
    <property type="entry name" value="Transferase"/>
    <property type="match status" value="1"/>
</dbReference>
<proteinExistence type="predicted"/>
<dbReference type="InterPro" id="IPR023213">
    <property type="entry name" value="CAT-like_dom_sf"/>
</dbReference>
<dbReference type="Proteomes" id="UP001232148">
    <property type="component" value="Unassembled WGS sequence"/>
</dbReference>
<protein>
    <recommendedName>
        <fullName evidence="4">Trichothecene 3-O-acetyltransferase</fullName>
    </recommendedName>
</protein>
<evidence type="ECO:0000313" key="3">
    <source>
        <dbReference type="Proteomes" id="UP001232148"/>
    </source>
</evidence>
<dbReference type="EMBL" id="MU842832">
    <property type="protein sequence ID" value="KAK2032277.1"/>
    <property type="molecule type" value="Genomic_DNA"/>
</dbReference>
<dbReference type="AlphaFoldDB" id="A0AAD9M569"/>
<dbReference type="GO" id="GO:0016740">
    <property type="term" value="F:transferase activity"/>
    <property type="evidence" value="ECO:0007669"/>
    <property type="project" value="UniProtKB-KW"/>
</dbReference>
<organism evidence="2 3">
    <name type="scientific">Colletotrichum zoysiae</name>
    <dbReference type="NCBI Taxonomy" id="1216348"/>
    <lineage>
        <taxon>Eukaryota</taxon>
        <taxon>Fungi</taxon>
        <taxon>Dikarya</taxon>
        <taxon>Ascomycota</taxon>
        <taxon>Pezizomycotina</taxon>
        <taxon>Sordariomycetes</taxon>
        <taxon>Hypocreomycetidae</taxon>
        <taxon>Glomerellales</taxon>
        <taxon>Glomerellaceae</taxon>
        <taxon>Colletotrichum</taxon>
        <taxon>Colletotrichum graminicola species complex</taxon>
    </lineage>
</organism>
<dbReference type="Gene3D" id="3.30.559.10">
    <property type="entry name" value="Chloramphenicol acetyltransferase-like domain"/>
    <property type="match status" value="2"/>
</dbReference>
<evidence type="ECO:0008006" key="4">
    <source>
        <dbReference type="Google" id="ProtNLM"/>
    </source>
</evidence>
<dbReference type="PANTHER" id="PTHR31896:SF13">
    <property type="entry name" value="TRICHOTHECENE 3-O-ACETYLTRANSFERASE"/>
    <property type="match status" value="1"/>
</dbReference>
<dbReference type="SUPFAM" id="SSF52777">
    <property type="entry name" value="CoA-dependent acyltransferases"/>
    <property type="match status" value="1"/>
</dbReference>
<reference evidence="2" key="1">
    <citation type="submission" date="2021-06" db="EMBL/GenBank/DDBJ databases">
        <title>Comparative genomics, transcriptomics and evolutionary studies reveal genomic signatures of adaptation to plant cell wall in hemibiotrophic fungi.</title>
        <authorList>
            <consortium name="DOE Joint Genome Institute"/>
            <person name="Baroncelli R."/>
            <person name="Diaz J.F."/>
            <person name="Benocci T."/>
            <person name="Peng M."/>
            <person name="Battaglia E."/>
            <person name="Haridas S."/>
            <person name="Andreopoulos W."/>
            <person name="Labutti K."/>
            <person name="Pangilinan J."/>
            <person name="Floch G.L."/>
            <person name="Makela M.R."/>
            <person name="Henrissat B."/>
            <person name="Grigoriev I.V."/>
            <person name="Crouch J.A."/>
            <person name="De Vries R.P."/>
            <person name="Sukno S.A."/>
            <person name="Thon M.R."/>
        </authorList>
    </citation>
    <scope>NUCLEOTIDE SEQUENCE</scope>
    <source>
        <strain evidence="2">MAFF235873</strain>
    </source>
</reference>
<keyword evidence="1" id="KW-0808">Transferase</keyword>
<dbReference type="PANTHER" id="PTHR31896">
    <property type="entry name" value="FAMILY REGULATORY PROTEIN, PUTATIVE (AFU_ORTHOLOGUE AFUA_3G14730)-RELATED"/>
    <property type="match status" value="1"/>
</dbReference>
<evidence type="ECO:0000256" key="1">
    <source>
        <dbReference type="ARBA" id="ARBA00022679"/>
    </source>
</evidence>
<sequence length="476" mass="54217">MPKEEFYDLHPLGWENDPEVERFRLSTLDYLTLISYNQYALFFRLEDTEKPRVVKVLKASLERTLAQVRHFNGRIEKDPRGGHSFTKRKDDTVRFVVQWLDDPEDAGKYPSFDDIERAHFTALSLGDPGLWAVEPMTFGYKLEADLDQNPVTSAFKANFVRGGLVLSTHSHHAAVDLMAWAGFVHQLAENCHAFSNGTAYPAWDPACLDLSRLLKPEPPEEEKVDGPPTPDRHPDHLDCRSYLFHLPKSKAARLKELARPEDGTWVSTYDAFSAFIWRTVTRLRAPVFKPAPDSKLLYGEAIDMRRRMHGQKLPARVQQNAMFGALSATAPVVQPTVSELISEWPFWRVARYIRQLTDSVTQEHVDEVLAMAATVRDKSSLCIRVDSRPPMSIGQTDHRSADITTADFGFARPATYRYLMSEVTNNGILVYPSRDPSPESDEGPEVVIMYETELAQTLIDDPIWNEFFEYRGIEAI</sequence>
<evidence type="ECO:0000313" key="2">
    <source>
        <dbReference type="EMBL" id="KAK2032277.1"/>
    </source>
</evidence>
<dbReference type="InterPro" id="IPR051283">
    <property type="entry name" value="Sec_Metabolite_Acyltrans"/>
</dbReference>
<name>A0AAD9M569_9PEZI</name>
<gene>
    <name evidence="2" type="ORF">LX32DRAFT_710805</name>
</gene>
<comment type="caution">
    <text evidence="2">The sequence shown here is derived from an EMBL/GenBank/DDBJ whole genome shotgun (WGS) entry which is preliminary data.</text>
</comment>
<keyword evidence="3" id="KW-1185">Reference proteome</keyword>
<accession>A0AAD9M569</accession>